<keyword evidence="2" id="KW-1185">Reference proteome</keyword>
<gene>
    <name evidence="1" type="ORF">QCA50_003870</name>
</gene>
<proteinExistence type="predicted"/>
<reference evidence="1 2" key="1">
    <citation type="submission" date="2022-09" db="EMBL/GenBank/DDBJ databases">
        <authorList>
            <person name="Palmer J.M."/>
        </authorList>
    </citation>
    <scope>NUCLEOTIDE SEQUENCE [LARGE SCALE GENOMIC DNA]</scope>
    <source>
        <strain evidence="1 2">DSM 7382</strain>
    </source>
</reference>
<evidence type="ECO:0000313" key="1">
    <source>
        <dbReference type="EMBL" id="KAK7692245.1"/>
    </source>
</evidence>
<name>A0AAW0GSP4_9APHY</name>
<protein>
    <submittedName>
        <fullName evidence="1">Uncharacterized protein</fullName>
    </submittedName>
</protein>
<accession>A0AAW0GSP4</accession>
<dbReference type="AlphaFoldDB" id="A0AAW0GSP4"/>
<dbReference type="Proteomes" id="UP001385951">
    <property type="component" value="Unassembled WGS sequence"/>
</dbReference>
<comment type="caution">
    <text evidence="1">The sequence shown here is derived from an EMBL/GenBank/DDBJ whole genome shotgun (WGS) entry which is preliminary data.</text>
</comment>
<organism evidence="1 2">
    <name type="scientific">Cerrena zonata</name>
    <dbReference type="NCBI Taxonomy" id="2478898"/>
    <lineage>
        <taxon>Eukaryota</taxon>
        <taxon>Fungi</taxon>
        <taxon>Dikarya</taxon>
        <taxon>Basidiomycota</taxon>
        <taxon>Agaricomycotina</taxon>
        <taxon>Agaricomycetes</taxon>
        <taxon>Polyporales</taxon>
        <taxon>Cerrenaceae</taxon>
        <taxon>Cerrena</taxon>
    </lineage>
</organism>
<evidence type="ECO:0000313" key="2">
    <source>
        <dbReference type="Proteomes" id="UP001385951"/>
    </source>
</evidence>
<dbReference type="EMBL" id="JASBNA010000004">
    <property type="protein sequence ID" value="KAK7692245.1"/>
    <property type="molecule type" value="Genomic_DNA"/>
</dbReference>
<sequence length="140" mass="16585">MNRRDQRVVLDDPTQFTPEQQAYHDHLTLLPREVFWRDHQVWLAEQGYMSRPRYKPDWVSSWWVHFEDGQVSSARMNDATRISDGETVMLKKFSRAKNGLERDITLLLPCSFPQSQRSLAQGTTPIIFMRSLIYQENISR</sequence>